<accession>A0A806KMY4</accession>
<organism evidence="1">
    <name type="scientific">uncultured bacterium contig00053</name>
    <dbReference type="NCBI Taxonomy" id="1181537"/>
    <lineage>
        <taxon>Bacteria</taxon>
        <taxon>environmental samples</taxon>
    </lineage>
</organism>
<reference evidence="1" key="1">
    <citation type="submission" date="2012-03" db="EMBL/GenBank/DDBJ databases">
        <title>Functional metagenomics reveals considerable lignocellulase gene clusters in the gut microbiome of a wood-feeding higher termite.</title>
        <authorList>
            <person name="Liu N."/>
        </authorList>
    </citation>
    <scope>NUCLEOTIDE SEQUENCE</scope>
</reference>
<sequence length="127" mass="14514">MRVERDSIIGSSNIANTLNGLRIFERLQIIIVHITKITAAPMQNRMKNLDMILNVFTSTAVICSANRQIRANGSKYNNELKIFWKACKIALHRFINSEEVSPGRYPIEIPKTMEKNRIANMLPSERA</sequence>
<dbReference type="EMBL" id="JQ844171">
    <property type="protein sequence ID" value="AGS51818.1"/>
    <property type="molecule type" value="Genomic_DNA"/>
</dbReference>
<dbReference type="AlphaFoldDB" id="A0A806KMY4"/>
<protein>
    <submittedName>
        <fullName evidence="1">Uncharacterized protein</fullName>
    </submittedName>
</protein>
<evidence type="ECO:0000313" key="1">
    <source>
        <dbReference type="EMBL" id="AGS51818.1"/>
    </source>
</evidence>
<name>A0A806KMY4_9BACT</name>
<proteinExistence type="predicted"/>